<dbReference type="EMBL" id="CP036274">
    <property type="protein sequence ID" value="QDU25395.1"/>
    <property type="molecule type" value="Genomic_DNA"/>
</dbReference>
<dbReference type="OrthoDB" id="242279at2"/>
<dbReference type="Proteomes" id="UP000315017">
    <property type="component" value="Chromosome"/>
</dbReference>
<accession>A0A517Y591</accession>
<name>A0A517Y591_9BACT</name>
<proteinExistence type="predicted"/>
<sequence>MLTQVFLLTSLLGQVTAETKAAEKVIPAPKPVPAVQVFPLPDSQAAVEHDGREISRYYFGPGNRRTFVYPLIGPSGKSHTRMGHPRDPNGHSHHNSLWISHHDVNGVGFWNDQTKGRIVHKRVSRYEDADSEALIEVENTWVDEAGKKLLEETRAMRFIPSATPGEWLLVIDLNLTPGADAKEGVTFGKTPFGITGIRLAKTIGVHDGGGRILNSEGGVNEAGVFWKQARWVDYSGPLTKTESGGVTLFDHPMNPSHPSHFHVRDDGWMGACLSYEAPRTIAVGDSLKLRYGYWVHGGTPTADRINEQFVAFAKIGDVPAIEKKPKP</sequence>
<dbReference type="RefSeq" id="WP_145084283.1">
    <property type="nucleotide sequence ID" value="NZ_CP036274.1"/>
</dbReference>
<protein>
    <submittedName>
        <fullName evidence="1">Uncharacterized protein</fullName>
    </submittedName>
</protein>
<reference evidence="1 2" key="1">
    <citation type="submission" date="2019-02" db="EMBL/GenBank/DDBJ databases">
        <title>Deep-cultivation of Planctomycetes and their phenomic and genomic characterization uncovers novel biology.</title>
        <authorList>
            <person name="Wiegand S."/>
            <person name="Jogler M."/>
            <person name="Boedeker C."/>
            <person name="Pinto D."/>
            <person name="Vollmers J."/>
            <person name="Rivas-Marin E."/>
            <person name="Kohn T."/>
            <person name="Peeters S.H."/>
            <person name="Heuer A."/>
            <person name="Rast P."/>
            <person name="Oberbeckmann S."/>
            <person name="Bunk B."/>
            <person name="Jeske O."/>
            <person name="Meyerdierks A."/>
            <person name="Storesund J.E."/>
            <person name="Kallscheuer N."/>
            <person name="Luecker S."/>
            <person name="Lage O.M."/>
            <person name="Pohl T."/>
            <person name="Merkel B.J."/>
            <person name="Hornburger P."/>
            <person name="Mueller R.-W."/>
            <person name="Bruemmer F."/>
            <person name="Labrenz M."/>
            <person name="Spormann A.M."/>
            <person name="Op den Camp H."/>
            <person name="Overmann J."/>
            <person name="Amann R."/>
            <person name="Jetten M.S.M."/>
            <person name="Mascher T."/>
            <person name="Medema M.H."/>
            <person name="Devos D.P."/>
            <person name="Kaster A.-K."/>
            <person name="Ovreas L."/>
            <person name="Rohde M."/>
            <person name="Galperin M.Y."/>
            <person name="Jogler C."/>
        </authorList>
    </citation>
    <scope>NUCLEOTIDE SEQUENCE [LARGE SCALE GENOMIC DNA]</scope>
    <source>
        <strain evidence="1 2">ETA_A8</strain>
    </source>
</reference>
<dbReference type="InterPro" id="IPR029475">
    <property type="entry name" value="DUF6807"/>
</dbReference>
<evidence type="ECO:0000313" key="1">
    <source>
        <dbReference type="EMBL" id="QDU25395.1"/>
    </source>
</evidence>
<keyword evidence="2" id="KW-1185">Reference proteome</keyword>
<dbReference type="AlphaFoldDB" id="A0A517Y591"/>
<organism evidence="1 2">
    <name type="scientific">Anatilimnocola aggregata</name>
    <dbReference type="NCBI Taxonomy" id="2528021"/>
    <lineage>
        <taxon>Bacteria</taxon>
        <taxon>Pseudomonadati</taxon>
        <taxon>Planctomycetota</taxon>
        <taxon>Planctomycetia</taxon>
        <taxon>Pirellulales</taxon>
        <taxon>Pirellulaceae</taxon>
        <taxon>Anatilimnocola</taxon>
    </lineage>
</organism>
<evidence type="ECO:0000313" key="2">
    <source>
        <dbReference type="Proteomes" id="UP000315017"/>
    </source>
</evidence>
<gene>
    <name evidence="1" type="ORF">ETAA8_04630</name>
</gene>
<dbReference type="Pfam" id="PF14100">
    <property type="entry name" value="DUF6807"/>
    <property type="match status" value="1"/>
</dbReference>
<dbReference type="KEGG" id="aagg:ETAA8_04630"/>